<dbReference type="Proteomes" id="UP000036403">
    <property type="component" value="Unassembled WGS sequence"/>
</dbReference>
<evidence type="ECO:0000256" key="4">
    <source>
        <dbReference type="ARBA" id="ARBA00022722"/>
    </source>
</evidence>
<protein>
    <submittedName>
        <fullName evidence="9">Nuclease harbi1-like protein</fullName>
    </submittedName>
</protein>
<comment type="caution">
    <text evidence="9">The sequence shown here is derived from an EMBL/GenBank/DDBJ whole genome shotgun (WGS) entry which is preliminary data.</text>
</comment>
<dbReference type="InterPro" id="IPR045249">
    <property type="entry name" value="HARBI1-like"/>
</dbReference>
<evidence type="ECO:0000256" key="6">
    <source>
        <dbReference type="ARBA" id="ARBA00022801"/>
    </source>
</evidence>
<sequence length="256" mass="29304">MLTEDTEKYMDYFRMAPQLFDALLALVGPFLVKEYVVREPISPDTRLQITLRYLASGDSMKSLSYAFRVAHNTISKIISETCEIIWNCLKDSVFLTDNEEHWKSVADEFERLWNFPNCIGAIDGKHVQIQAPPNSGSTYYNYKGHHSINLLGISDANYCFTIVDIGAEGRQSDGGVFRNSKIGKRFETNSFKLPNPRQIEIDGPELPYVLVADEAFPLSMHIMRPYPRSGKLDIEKKIFNYRLSRARRVVENAFGM</sequence>
<dbReference type="AlphaFoldDB" id="A0A0J7K299"/>
<evidence type="ECO:0000259" key="8">
    <source>
        <dbReference type="Pfam" id="PF13359"/>
    </source>
</evidence>
<dbReference type="Pfam" id="PF13359">
    <property type="entry name" value="DDE_Tnp_4"/>
    <property type="match status" value="1"/>
</dbReference>
<evidence type="ECO:0000256" key="5">
    <source>
        <dbReference type="ARBA" id="ARBA00022723"/>
    </source>
</evidence>
<keyword evidence="4" id="KW-0540">Nuclease</keyword>
<organism evidence="9 10">
    <name type="scientific">Lasius niger</name>
    <name type="common">Black garden ant</name>
    <dbReference type="NCBI Taxonomy" id="67767"/>
    <lineage>
        <taxon>Eukaryota</taxon>
        <taxon>Metazoa</taxon>
        <taxon>Ecdysozoa</taxon>
        <taxon>Arthropoda</taxon>
        <taxon>Hexapoda</taxon>
        <taxon>Insecta</taxon>
        <taxon>Pterygota</taxon>
        <taxon>Neoptera</taxon>
        <taxon>Endopterygota</taxon>
        <taxon>Hymenoptera</taxon>
        <taxon>Apocrita</taxon>
        <taxon>Aculeata</taxon>
        <taxon>Formicoidea</taxon>
        <taxon>Formicidae</taxon>
        <taxon>Formicinae</taxon>
        <taxon>Lasius</taxon>
        <taxon>Lasius</taxon>
    </lineage>
</organism>
<dbReference type="OrthoDB" id="7523059at2759"/>
<evidence type="ECO:0000256" key="7">
    <source>
        <dbReference type="ARBA" id="ARBA00023242"/>
    </source>
</evidence>
<gene>
    <name evidence="9" type="ORF">RF55_17735</name>
</gene>
<dbReference type="GO" id="GO:0004518">
    <property type="term" value="F:nuclease activity"/>
    <property type="evidence" value="ECO:0007669"/>
    <property type="project" value="UniProtKB-KW"/>
</dbReference>
<dbReference type="GO" id="GO:0046872">
    <property type="term" value="F:metal ion binding"/>
    <property type="evidence" value="ECO:0007669"/>
    <property type="project" value="UniProtKB-KW"/>
</dbReference>
<feature type="domain" description="DDE Tnp4" evidence="8">
    <location>
        <begin position="122"/>
        <end position="255"/>
    </location>
</feature>
<comment type="cofactor">
    <cofactor evidence="1">
        <name>a divalent metal cation</name>
        <dbReference type="ChEBI" id="CHEBI:60240"/>
    </cofactor>
</comment>
<evidence type="ECO:0000313" key="10">
    <source>
        <dbReference type="Proteomes" id="UP000036403"/>
    </source>
</evidence>
<dbReference type="GO" id="GO:0005634">
    <property type="term" value="C:nucleus"/>
    <property type="evidence" value="ECO:0007669"/>
    <property type="project" value="UniProtKB-SubCell"/>
</dbReference>
<name>A0A0J7K299_LASNI</name>
<reference evidence="9 10" key="1">
    <citation type="submission" date="2015-04" db="EMBL/GenBank/DDBJ databases">
        <title>Lasius niger genome sequencing.</title>
        <authorList>
            <person name="Konorov E.A."/>
            <person name="Nikitin M.A."/>
            <person name="Kirill M.V."/>
            <person name="Chang P."/>
        </authorList>
    </citation>
    <scope>NUCLEOTIDE SEQUENCE [LARGE SCALE GENOMIC DNA]</scope>
    <source>
        <tissue evidence="9">Whole</tissue>
    </source>
</reference>
<dbReference type="InterPro" id="IPR027806">
    <property type="entry name" value="HARBI1_dom"/>
</dbReference>
<dbReference type="PaxDb" id="67767-A0A0J7K299"/>
<keyword evidence="7" id="KW-0539">Nucleus</keyword>
<evidence type="ECO:0000256" key="2">
    <source>
        <dbReference type="ARBA" id="ARBA00004123"/>
    </source>
</evidence>
<accession>A0A0J7K299</accession>
<keyword evidence="5" id="KW-0479">Metal-binding</keyword>
<proteinExistence type="inferred from homology"/>
<dbReference type="PANTHER" id="PTHR22930:SF269">
    <property type="entry name" value="NUCLEASE HARBI1-LIKE PROTEIN"/>
    <property type="match status" value="1"/>
</dbReference>
<keyword evidence="10" id="KW-1185">Reference proteome</keyword>
<evidence type="ECO:0000313" key="9">
    <source>
        <dbReference type="EMBL" id="KMQ84442.1"/>
    </source>
</evidence>
<keyword evidence="6" id="KW-0378">Hydrolase</keyword>
<evidence type="ECO:0000256" key="3">
    <source>
        <dbReference type="ARBA" id="ARBA00006958"/>
    </source>
</evidence>
<dbReference type="GO" id="GO:0016787">
    <property type="term" value="F:hydrolase activity"/>
    <property type="evidence" value="ECO:0007669"/>
    <property type="project" value="UniProtKB-KW"/>
</dbReference>
<evidence type="ECO:0000256" key="1">
    <source>
        <dbReference type="ARBA" id="ARBA00001968"/>
    </source>
</evidence>
<dbReference type="PANTHER" id="PTHR22930">
    <property type="match status" value="1"/>
</dbReference>
<dbReference type="EMBL" id="LBMM01016383">
    <property type="protein sequence ID" value="KMQ84442.1"/>
    <property type="molecule type" value="Genomic_DNA"/>
</dbReference>
<comment type="subcellular location">
    <subcellularLocation>
        <location evidence="2">Nucleus</location>
    </subcellularLocation>
</comment>
<comment type="similarity">
    <text evidence="3">Belongs to the HARBI1 family.</text>
</comment>